<comment type="caution">
    <text evidence="3">The sequence shown here is derived from an EMBL/GenBank/DDBJ whole genome shotgun (WGS) entry which is preliminary data.</text>
</comment>
<organism evidence="3 4">
    <name type="scientific">Nakamurella endophytica</name>
    <dbReference type="NCBI Taxonomy" id="1748367"/>
    <lineage>
        <taxon>Bacteria</taxon>
        <taxon>Bacillati</taxon>
        <taxon>Actinomycetota</taxon>
        <taxon>Actinomycetes</taxon>
        <taxon>Nakamurellales</taxon>
        <taxon>Nakamurellaceae</taxon>
        <taxon>Nakamurella</taxon>
    </lineage>
</organism>
<dbReference type="InterPro" id="IPR022300">
    <property type="entry name" value="PPK2-rel_1"/>
</dbReference>
<evidence type="ECO:0000313" key="4">
    <source>
        <dbReference type="Proteomes" id="UP000655208"/>
    </source>
</evidence>
<reference evidence="3" key="2">
    <citation type="submission" date="2020-09" db="EMBL/GenBank/DDBJ databases">
        <authorList>
            <person name="Sun Q."/>
            <person name="Zhou Y."/>
        </authorList>
    </citation>
    <scope>NUCLEOTIDE SEQUENCE</scope>
    <source>
        <strain evidence="3">CGMCC 4.7308</strain>
    </source>
</reference>
<gene>
    <name evidence="3" type="ORF">GCM10011594_41340</name>
</gene>
<feature type="region of interest" description="Disordered" evidence="1">
    <location>
        <begin position="1"/>
        <end position="38"/>
    </location>
</feature>
<protein>
    <submittedName>
        <fullName evidence="3">Polyphosphate kinase</fullName>
    </submittedName>
</protein>
<dbReference type="NCBIfam" id="TIGR03709">
    <property type="entry name" value="PPK2_rel_1"/>
    <property type="match status" value="1"/>
</dbReference>
<dbReference type="GO" id="GO:0016301">
    <property type="term" value="F:kinase activity"/>
    <property type="evidence" value="ECO:0007669"/>
    <property type="project" value="UniProtKB-KW"/>
</dbReference>
<sequence>MGHGKDGKHGGHSGRGAEGDRPDLVETGPDFLLPPGPVDLARLDTVGSAHGPQRKSEAADALADLSGRLASLQERLFAQGLSGDPRRVLLLLQGMDTAGKDGVIKHVVGLVNPAGTHLVSFKKPTAEELSHDFLWRIERQVPGPGIIGVFNRSQYEDVLIVRVHDLVPRSVWSQRYDAINRFEQGLVDRGVVLVKCFLHVSRAVQKERLAARLEDPEKYWKFNPADVDERGYWADYQQAYAEALQRCSPASAPWHVIPSDRKWYRNWAVAGLLTGALEALDPQYPQPDYDVEAERRRVARS</sequence>
<dbReference type="Proteomes" id="UP000655208">
    <property type="component" value="Unassembled WGS sequence"/>
</dbReference>
<name>A0A917TC77_9ACTN</name>
<dbReference type="GO" id="GO:0016776">
    <property type="term" value="F:phosphotransferase activity, phosphate group as acceptor"/>
    <property type="evidence" value="ECO:0007669"/>
    <property type="project" value="InterPro"/>
</dbReference>
<dbReference type="PANTHER" id="PTHR34383:SF3">
    <property type="entry name" value="POLYPHOSPHATE:AMP PHOSPHOTRANSFERASE"/>
    <property type="match status" value="1"/>
</dbReference>
<dbReference type="Pfam" id="PF03976">
    <property type="entry name" value="PPK2"/>
    <property type="match status" value="1"/>
</dbReference>
<keyword evidence="4" id="KW-1185">Reference proteome</keyword>
<dbReference type="Gene3D" id="3.40.50.300">
    <property type="entry name" value="P-loop containing nucleotide triphosphate hydrolases"/>
    <property type="match status" value="1"/>
</dbReference>
<dbReference type="InterPro" id="IPR022488">
    <property type="entry name" value="PPK2-related"/>
</dbReference>
<dbReference type="PANTHER" id="PTHR34383">
    <property type="entry name" value="POLYPHOSPHATE:AMP PHOSPHOTRANSFERASE-RELATED"/>
    <property type="match status" value="1"/>
</dbReference>
<dbReference type="SUPFAM" id="SSF52540">
    <property type="entry name" value="P-loop containing nucleoside triphosphate hydrolases"/>
    <property type="match status" value="1"/>
</dbReference>
<feature type="compositionally biased region" description="Basic and acidic residues" evidence="1">
    <location>
        <begin position="1"/>
        <end position="24"/>
    </location>
</feature>
<keyword evidence="3" id="KW-0808">Transferase</keyword>
<dbReference type="RefSeq" id="WP_188944763.1">
    <property type="nucleotide sequence ID" value="NZ_BMNA01000017.1"/>
</dbReference>
<proteinExistence type="predicted"/>
<reference evidence="3" key="1">
    <citation type="journal article" date="2014" name="Int. J. Syst. Evol. Microbiol.">
        <title>Complete genome sequence of Corynebacterium casei LMG S-19264T (=DSM 44701T), isolated from a smear-ripened cheese.</title>
        <authorList>
            <consortium name="US DOE Joint Genome Institute (JGI-PGF)"/>
            <person name="Walter F."/>
            <person name="Albersmeier A."/>
            <person name="Kalinowski J."/>
            <person name="Ruckert C."/>
        </authorList>
    </citation>
    <scope>NUCLEOTIDE SEQUENCE</scope>
    <source>
        <strain evidence="3">CGMCC 4.7308</strain>
    </source>
</reference>
<evidence type="ECO:0000256" key="1">
    <source>
        <dbReference type="SAM" id="MobiDB-lite"/>
    </source>
</evidence>
<dbReference type="GO" id="GO:0006797">
    <property type="term" value="P:polyphosphate metabolic process"/>
    <property type="evidence" value="ECO:0007669"/>
    <property type="project" value="InterPro"/>
</dbReference>
<dbReference type="InterPro" id="IPR027417">
    <property type="entry name" value="P-loop_NTPase"/>
</dbReference>
<feature type="domain" description="Polyphosphate kinase-2-related" evidence="2">
    <location>
        <begin position="55"/>
        <end position="281"/>
    </location>
</feature>
<accession>A0A917TC77</accession>
<dbReference type="AlphaFoldDB" id="A0A917TC77"/>
<dbReference type="EMBL" id="BMNA01000017">
    <property type="protein sequence ID" value="GGM17012.1"/>
    <property type="molecule type" value="Genomic_DNA"/>
</dbReference>
<evidence type="ECO:0000259" key="2">
    <source>
        <dbReference type="Pfam" id="PF03976"/>
    </source>
</evidence>
<evidence type="ECO:0000313" key="3">
    <source>
        <dbReference type="EMBL" id="GGM17012.1"/>
    </source>
</evidence>
<keyword evidence="3" id="KW-0418">Kinase</keyword>